<dbReference type="InterPro" id="IPR000172">
    <property type="entry name" value="GMC_OxRdtase_N"/>
</dbReference>
<keyword evidence="3" id="KW-0285">Flavoprotein</keyword>
<evidence type="ECO:0000313" key="5">
    <source>
        <dbReference type="EMBL" id="KAF9884896.1"/>
    </source>
</evidence>
<dbReference type="SUPFAM" id="SSF54373">
    <property type="entry name" value="FAD-linked reductases, C-terminal domain"/>
    <property type="match status" value="1"/>
</dbReference>
<reference evidence="5" key="2">
    <citation type="submission" date="2020-02" db="EMBL/GenBank/DDBJ databases">
        <authorList>
            <person name="Gilchrist C.L.M."/>
            <person name="Chooi Y.-H."/>
        </authorList>
    </citation>
    <scope>NUCLEOTIDE SEQUENCE</scope>
    <source>
        <strain evidence="5">MST-FP2251</strain>
    </source>
</reference>
<evidence type="ECO:0000256" key="3">
    <source>
        <dbReference type="PIRSR" id="PIRSR000137-2"/>
    </source>
</evidence>
<dbReference type="InterPro" id="IPR012132">
    <property type="entry name" value="GMC_OxRdtase"/>
</dbReference>
<dbReference type="GO" id="GO:0050660">
    <property type="term" value="F:flavin adenine dinucleotide binding"/>
    <property type="evidence" value="ECO:0007669"/>
    <property type="project" value="InterPro"/>
</dbReference>
<dbReference type="PANTHER" id="PTHR11552">
    <property type="entry name" value="GLUCOSE-METHANOL-CHOLINE GMC OXIDOREDUCTASE"/>
    <property type="match status" value="1"/>
</dbReference>
<proteinExistence type="inferred from homology"/>
<protein>
    <recommendedName>
        <fullName evidence="4">Glucose-methanol-choline oxidoreductase N-terminal domain-containing protein</fullName>
    </recommendedName>
</protein>
<organism evidence="5 6">
    <name type="scientific">Aspergillus nanangensis</name>
    <dbReference type="NCBI Taxonomy" id="2582783"/>
    <lineage>
        <taxon>Eukaryota</taxon>
        <taxon>Fungi</taxon>
        <taxon>Dikarya</taxon>
        <taxon>Ascomycota</taxon>
        <taxon>Pezizomycotina</taxon>
        <taxon>Eurotiomycetes</taxon>
        <taxon>Eurotiomycetidae</taxon>
        <taxon>Eurotiales</taxon>
        <taxon>Aspergillaceae</taxon>
        <taxon>Aspergillus</taxon>
        <taxon>Aspergillus subgen. Circumdati</taxon>
    </lineage>
</organism>
<dbReference type="Pfam" id="PF05199">
    <property type="entry name" value="GMC_oxred_C"/>
    <property type="match status" value="1"/>
</dbReference>
<evidence type="ECO:0000256" key="2">
    <source>
        <dbReference type="PIRSR" id="PIRSR000137-1"/>
    </source>
</evidence>
<name>A0AAD4CEA1_ASPNN</name>
<evidence type="ECO:0000259" key="4">
    <source>
        <dbReference type="PROSITE" id="PS00624"/>
    </source>
</evidence>
<dbReference type="Pfam" id="PF00732">
    <property type="entry name" value="GMC_oxred_N"/>
    <property type="match status" value="1"/>
</dbReference>
<feature type="domain" description="Glucose-methanol-choline oxidoreductase N-terminal" evidence="4">
    <location>
        <begin position="291"/>
        <end position="305"/>
    </location>
</feature>
<keyword evidence="3" id="KW-0274">FAD</keyword>
<dbReference type="Gene3D" id="3.30.560.10">
    <property type="entry name" value="Glucose Oxidase, domain 3"/>
    <property type="match status" value="1"/>
</dbReference>
<feature type="active site" description="Proton acceptor" evidence="2">
    <location>
        <position position="574"/>
    </location>
</feature>
<feature type="active site" description="Proton donor" evidence="2">
    <location>
        <position position="531"/>
    </location>
</feature>
<keyword evidence="6" id="KW-1185">Reference proteome</keyword>
<feature type="binding site" evidence="3">
    <location>
        <begin position="32"/>
        <end position="33"/>
    </location>
    <ligand>
        <name>FAD</name>
        <dbReference type="ChEBI" id="CHEBI:57692"/>
    </ligand>
</feature>
<dbReference type="InterPro" id="IPR007867">
    <property type="entry name" value="GMC_OxRtase_C"/>
</dbReference>
<dbReference type="PANTHER" id="PTHR11552:SF115">
    <property type="entry name" value="DEHYDROGENASE XPTC-RELATED"/>
    <property type="match status" value="1"/>
</dbReference>
<dbReference type="PIRSF" id="PIRSF000137">
    <property type="entry name" value="Alcohol_oxidase"/>
    <property type="match status" value="1"/>
</dbReference>
<dbReference type="GO" id="GO:0044550">
    <property type="term" value="P:secondary metabolite biosynthetic process"/>
    <property type="evidence" value="ECO:0007669"/>
    <property type="project" value="TreeGrafter"/>
</dbReference>
<sequence>MAPNDKLQALVADNTGPKLQDTYDFIIVGGGTTGLVTADRLSESGKHSVLVVEAGPDPHVAPMYQCPGEVGHMQATPLDWNFLTEPQPGLDGRQIPYRRGKGLGGCSNINGCFYGRGSAAVYDQWEKLGNPGWGWKDVYPEFIRTTRFNTPVKDQYNKAYQTWEPAAYGDGPLNVGYQGHVVPSNPAFIEACSSIGIPIVKDLNSGSGVGAKQGTAAVAPQYRRGSAYDFYEHARGRPNLKVMHDAPAQRLVFDSPHGKGSPRCTGVVFMDNIEGVFRTAAAKKEVILSLGAVQSPQLLMVSGIGPRETLTSAGIPPLVANENIGQHFMDHHVFSIMVKTNPEASMHRQFLMPADIQACEEEYLTKRSGVYTGIGGATNTFQQYSDERLRSIKADAVIDAGYDNRATVEFLFEAMFYPVIPTKAHTPAPDGAYFSITASSMVPLSEGSVTIRSGNMADLPIIDPNYYAHSTDRIMSINAFRDARKILASPALAPFTVGPNHGELSPGPAVASDDDDAIFEYIKSGTFSNLHASGTCAMLPKDKGGVVDPQLRVYGVDGLRVADVSILPTLPDTHLQGPAYMIGGRVASFLQEEYGV</sequence>
<dbReference type="Gene3D" id="3.50.50.60">
    <property type="entry name" value="FAD/NAD(P)-binding domain"/>
    <property type="match status" value="1"/>
</dbReference>
<dbReference type="InterPro" id="IPR036188">
    <property type="entry name" value="FAD/NAD-bd_sf"/>
</dbReference>
<dbReference type="EMBL" id="VCAU01000109">
    <property type="protein sequence ID" value="KAF9884896.1"/>
    <property type="molecule type" value="Genomic_DNA"/>
</dbReference>
<gene>
    <name evidence="5" type="ORF">FE257_000963</name>
</gene>
<dbReference type="PROSITE" id="PS00624">
    <property type="entry name" value="GMC_OXRED_2"/>
    <property type="match status" value="1"/>
</dbReference>
<comment type="caution">
    <text evidence="5">The sequence shown here is derived from an EMBL/GenBank/DDBJ whole genome shotgun (WGS) entry which is preliminary data.</text>
</comment>
<comment type="cofactor">
    <cofactor evidence="3">
        <name>FAD</name>
        <dbReference type="ChEBI" id="CHEBI:57692"/>
    </cofactor>
</comment>
<dbReference type="GO" id="GO:0016614">
    <property type="term" value="F:oxidoreductase activity, acting on CH-OH group of donors"/>
    <property type="evidence" value="ECO:0007669"/>
    <property type="project" value="InterPro"/>
</dbReference>
<dbReference type="Proteomes" id="UP001194746">
    <property type="component" value="Unassembled WGS sequence"/>
</dbReference>
<comment type="similarity">
    <text evidence="1">Belongs to the GMC oxidoreductase family.</text>
</comment>
<accession>A0AAD4CEA1</accession>
<evidence type="ECO:0000256" key="1">
    <source>
        <dbReference type="ARBA" id="ARBA00010790"/>
    </source>
</evidence>
<evidence type="ECO:0000313" key="6">
    <source>
        <dbReference type="Proteomes" id="UP001194746"/>
    </source>
</evidence>
<dbReference type="SUPFAM" id="SSF51905">
    <property type="entry name" value="FAD/NAD(P)-binding domain"/>
    <property type="match status" value="1"/>
</dbReference>
<reference evidence="5" key="1">
    <citation type="journal article" date="2019" name="Beilstein J. Org. Chem.">
        <title>Nanangenines: drimane sesquiterpenoids as the dominant metabolite cohort of a novel Australian fungus, Aspergillus nanangensis.</title>
        <authorList>
            <person name="Lacey H.J."/>
            <person name="Gilchrist C.L.M."/>
            <person name="Crombie A."/>
            <person name="Kalaitzis J.A."/>
            <person name="Vuong D."/>
            <person name="Rutledge P.J."/>
            <person name="Turner P."/>
            <person name="Pitt J.I."/>
            <person name="Lacey E."/>
            <person name="Chooi Y.H."/>
            <person name="Piggott A.M."/>
        </authorList>
    </citation>
    <scope>NUCLEOTIDE SEQUENCE</scope>
    <source>
        <strain evidence="5">MST-FP2251</strain>
    </source>
</reference>
<dbReference type="AlphaFoldDB" id="A0AAD4CEA1"/>